<dbReference type="Proteomes" id="UP000183200">
    <property type="component" value="Unassembled WGS sequence"/>
</dbReference>
<dbReference type="GO" id="GO:0046872">
    <property type="term" value="F:metal ion binding"/>
    <property type="evidence" value="ECO:0007669"/>
    <property type="project" value="UniProtKB-KW"/>
</dbReference>
<name>A0A1H0HPQ4_9SPHI</name>
<comment type="catalytic activity">
    <reaction evidence="6">
        <text>L-methionyl-[protein] + [thioredoxin]-disulfide + H2O = L-methionyl-(R)-S-oxide-[protein] + [thioredoxin]-dithiol</text>
        <dbReference type="Rhea" id="RHEA:24164"/>
        <dbReference type="Rhea" id="RHEA-COMP:10698"/>
        <dbReference type="Rhea" id="RHEA-COMP:10700"/>
        <dbReference type="Rhea" id="RHEA-COMP:12313"/>
        <dbReference type="Rhea" id="RHEA-COMP:12314"/>
        <dbReference type="ChEBI" id="CHEBI:15377"/>
        <dbReference type="ChEBI" id="CHEBI:16044"/>
        <dbReference type="ChEBI" id="CHEBI:29950"/>
        <dbReference type="ChEBI" id="CHEBI:45764"/>
        <dbReference type="ChEBI" id="CHEBI:50058"/>
        <dbReference type="EC" id="1.8.4.12"/>
    </reaction>
</comment>
<dbReference type="AlphaFoldDB" id="A0A1H0HPQ4"/>
<dbReference type="Pfam" id="PF01641">
    <property type="entry name" value="SelR"/>
    <property type="match status" value="1"/>
</dbReference>
<feature type="domain" description="MsrB" evidence="8">
    <location>
        <begin position="40"/>
        <end position="159"/>
    </location>
</feature>
<dbReference type="NCBIfam" id="NF004036">
    <property type="entry name" value="PRK05508.1"/>
    <property type="match status" value="1"/>
</dbReference>
<sequence>MHMKTLINKTFILAGLLVLTSLMACAQQQKKEDSKKTTRNMEWNKLTKEEEDVIVRKGTEYPGTGKLLNNKEKGTYICRRCNAPLYRSESKFESECGWPSFDDEIKGAVERIADADGMRTEIVCANCKAHLGHVFIGEGFTAKNTRNCVNSVSMSFVPDKK</sequence>
<evidence type="ECO:0000256" key="3">
    <source>
        <dbReference type="ARBA" id="ARBA00022723"/>
    </source>
</evidence>
<proteinExistence type="predicted"/>
<dbReference type="PROSITE" id="PS51790">
    <property type="entry name" value="MSRB"/>
    <property type="match status" value="1"/>
</dbReference>
<evidence type="ECO:0000256" key="5">
    <source>
        <dbReference type="ARBA" id="ARBA00023002"/>
    </source>
</evidence>
<dbReference type="EMBL" id="FNGY01000012">
    <property type="protein sequence ID" value="SDO21117.1"/>
    <property type="molecule type" value="Genomic_DNA"/>
</dbReference>
<dbReference type="NCBIfam" id="TIGR00357">
    <property type="entry name" value="peptide-methionine (R)-S-oxide reductase MsrB"/>
    <property type="match status" value="1"/>
</dbReference>
<keyword evidence="10" id="KW-1185">Reference proteome</keyword>
<dbReference type="STRING" id="430522.BFS30_13045"/>
<evidence type="ECO:0000259" key="8">
    <source>
        <dbReference type="PROSITE" id="PS51790"/>
    </source>
</evidence>
<feature type="signal peptide" evidence="7">
    <location>
        <begin position="1"/>
        <end position="26"/>
    </location>
</feature>
<dbReference type="InterPro" id="IPR002579">
    <property type="entry name" value="Met_Sox_Rdtase_MsrB_dom"/>
</dbReference>
<dbReference type="GO" id="GO:0030091">
    <property type="term" value="P:protein repair"/>
    <property type="evidence" value="ECO:0007669"/>
    <property type="project" value="InterPro"/>
</dbReference>
<dbReference type="GO" id="GO:0006979">
    <property type="term" value="P:response to oxidative stress"/>
    <property type="evidence" value="ECO:0007669"/>
    <property type="project" value="InterPro"/>
</dbReference>
<evidence type="ECO:0000256" key="7">
    <source>
        <dbReference type="SAM" id="SignalP"/>
    </source>
</evidence>
<dbReference type="GO" id="GO:0033743">
    <property type="term" value="F:peptide-methionine (R)-S-oxide reductase activity"/>
    <property type="evidence" value="ECO:0007669"/>
    <property type="project" value="UniProtKB-EC"/>
</dbReference>
<dbReference type="SUPFAM" id="SSF51316">
    <property type="entry name" value="Mss4-like"/>
    <property type="match status" value="1"/>
</dbReference>
<gene>
    <name evidence="9" type="ORF">SAMN05421820_112215</name>
</gene>
<evidence type="ECO:0000256" key="4">
    <source>
        <dbReference type="ARBA" id="ARBA00022833"/>
    </source>
</evidence>
<organism evidence="9 10">
    <name type="scientific">Pedobacter steynii</name>
    <dbReference type="NCBI Taxonomy" id="430522"/>
    <lineage>
        <taxon>Bacteria</taxon>
        <taxon>Pseudomonadati</taxon>
        <taxon>Bacteroidota</taxon>
        <taxon>Sphingobacteriia</taxon>
        <taxon>Sphingobacteriales</taxon>
        <taxon>Sphingobacteriaceae</taxon>
        <taxon>Pedobacter</taxon>
    </lineage>
</organism>
<evidence type="ECO:0000256" key="2">
    <source>
        <dbReference type="ARBA" id="ARBA00012499"/>
    </source>
</evidence>
<keyword evidence="7" id="KW-0732">Signal</keyword>
<dbReference type="EC" id="1.8.4.12" evidence="2"/>
<protein>
    <recommendedName>
        <fullName evidence="2">peptide-methionine (R)-S-oxide reductase</fullName>
        <ecNumber evidence="2">1.8.4.12</ecNumber>
    </recommendedName>
</protein>
<dbReference type="InterPro" id="IPR011057">
    <property type="entry name" value="Mss4-like_sf"/>
</dbReference>
<dbReference type="PANTHER" id="PTHR46081">
    <property type="entry name" value="PEPTIDE METHIONINE SULFOXIDE REDUCTASE 2"/>
    <property type="match status" value="1"/>
</dbReference>
<keyword evidence="5" id="KW-0560">Oxidoreductase</keyword>
<evidence type="ECO:0000256" key="1">
    <source>
        <dbReference type="ARBA" id="ARBA00001947"/>
    </source>
</evidence>
<dbReference type="PROSITE" id="PS51257">
    <property type="entry name" value="PROKAR_LIPOPROTEIN"/>
    <property type="match status" value="1"/>
</dbReference>
<reference evidence="10" key="1">
    <citation type="submission" date="2016-10" db="EMBL/GenBank/DDBJ databases">
        <authorList>
            <person name="Varghese N."/>
            <person name="Submissions S."/>
        </authorList>
    </citation>
    <scope>NUCLEOTIDE SEQUENCE [LARGE SCALE GENOMIC DNA]</scope>
    <source>
        <strain evidence="10">DSM 19110</strain>
    </source>
</reference>
<feature type="chain" id="PRO_5010219833" description="peptide-methionine (R)-S-oxide reductase" evidence="7">
    <location>
        <begin position="27"/>
        <end position="161"/>
    </location>
</feature>
<dbReference type="Gene3D" id="2.170.150.20">
    <property type="entry name" value="Peptide methionine sulfoxide reductase"/>
    <property type="match status" value="1"/>
</dbReference>
<keyword evidence="3" id="KW-0479">Metal-binding</keyword>
<accession>A0A1H0HPQ4</accession>
<keyword evidence="4" id="KW-0862">Zinc</keyword>
<evidence type="ECO:0000313" key="10">
    <source>
        <dbReference type="Proteomes" id="UP000183200"/>
    </source>
</evidence>
<dbReference type="InterPro" id="IPR028427">
    <property type="entry name" value="Met_Sox_Rdtase_MsrB"/>
</dbReference>
<evidence type="ECO:0000256" key="6">
    <source>
        <dbReference type="ARBA" id="ARBA00048488"/>
    </source>
</evidence>
<comment type="cofactor">
    <cofactor evidence="1">
        <name>Zn(2+)</name>
        <dbReference type="ChEBI" id="CHEBI:29105"/>
    </cofactor>
</comment>
<evidence type="ECO:0000313" key="9">
    <source>
        <dbReference type="EMBL" id="SDO21117.1"/>
    </source>
</evidence>
<dbReference type="PANTHER" id="PTHR46081:SF8">
    <property type="entry name" value="PEPTIDE METHIONINE SULFOXIDE REDUCTASE 2"/>
    <property type="match status" value="1"/>
</dbReference>